<evidence type="ECO:0000313" key="2">
    <source>
        <dbReference type="EMBL" id="AUX39585.1"/>
    </source>
</evidence>
<dbReference type="Proteomes" id="UP000238348">
    <property type="component" value="Chromosome"/>
</dbReference>
<evidence type="ECO:0000256" key="1">
    <source>
        <dbReference type="SAM" id="Phobius"/>
    </source>
</evidence>
<dbReference type="OrthoDB" id="9849930at2"/>
<sequence length="146" mass="15139">MSAPDERIQALSRWIMEREVAGREAPADVAEGIEGAFRRLYQVMSTVIGPVGFQAVLTRAVHLTRRASPGLGACDVTCGETVVMKGLSGVIEREGAAGAIAAAAALLGNVVALLSSFIGEDLTFRLLRRGWTGLPGGGEGSGAEES</sequence>
<reference evidence="2 3" key="1">
    <citation type="submission" date="2015-09" db="EMBL/GenBank/DDBJ databases">
        <title>Sorangium comparison.</title>
        <authorList>
            <person name="Zaburannyi N."/>
            <person name="Bunk B."/>
            <person name="Overmann J."/>
            <person name="Mueller R."/>
        </authorList>
    </citation>
    <scope>NUCLEOTIDE SEQUENCE [LARGE SCALE GENOMIC DNA]</scope>
    <source>
        <strain evidence="2 3">So ce26</strain>
    </source>
</reference>
<keyword evidence="1" id="KW-1133">Transmembrane helix</keyword>
<dbReference type="RefSeq" id="WP_104977532.1">
    <property type="nucleotide sequence ID" value="NZ_CP012673.1"/>
</dbReference>
<proteinExistence type="predicted"/>
<keyword evidence="1" id="KW-0472">Membrane</keyword>
<dbReference type="EMBL" id="CP012673">
    <property type="protein sequence ID" value="AUX39585.1"/>
    <property type="molecule type" value="Genomic_DNA"/>
</dbReference>
<protein>
    <submittedName>
        <fullName evidence="2">Uncharacterized protein</fullName>
    </submittedName>
</protein>
<keyword evidence="1" id="KW-0812">Transmembrane</keyword>
<organism evidence="2 3">
    <name type="scientific">Sorangium cellulosum</name>
    <name type="common">Polyangium cellulosum</name>
    <dbReference type="NCBI Taxonomy" id="56"/>
    <lineage>
        <taxon>Bacteria</taxon>
        <taxon>Pseudomonadati</taxon>
        <taxon>Myxococcota</taxon>
        <taxon>Polyangia</taxon>
        <taxon>Polyangiales</taxon>
        <taxon>Polyangiaceae</taxon>
        <taxon>Sorangium</taxon>
    </lineage>
</organism>
<accession>A0A2L0EJW9</accession>
<feature type="transmembrane region" description="Helical" evidence="1">
    <location>
        <begin position="96"/>
        <end position="119"/>
    </location>
</feature>
<gene>
    <name evidence="2" type="ORF">SOCE26_009790</name>
</gene>
<name>A0A2L0EJW9_SORCE</name>
<evidence type="ECO:0000313" key="3">
    <source>
        <dbReference type="Proteomes" id="UP000238348"/>
    </source>
</evidence>
<dbReference type="AlphaFoldDB" id="A0A2L0EJW9"/>